<dbReference type="Gene3D" id="1.10.530.10">
    <property type="match status" value="1"/>
</dbReference>
<evidence type="ECO:0000259" key="1">
    <source>
        <dbReference type="Pfam" id="PF18013"/>
    </source>
</evidence>
<dbReference type="AlphaFoldDB" id="A0A857FKX8"/>
<protein>
    <recommendedName>
        <fullName evidence="1">Phage tail lysozyme domain-containing protein</fullName>
    </recommendedName>
</protein>
<dbReference type="OrthoDB" id="7271302at2"/>
<sequence length="649" mass="69750">MATVIDALVVTLGLDPKGVKKGQKEADTSFSKVKTSAQNMGKGVDAAATSGAQALRTMSREALSFFAVLTAGKSLKAFVQDNTRSNVALGNMSRNLGVSAQSLGAWQKVAQSFGGTAEDVSGSMQSLVSQFQTVEGRTNLGMTFGQMGVRLQGANGQLRNMNEMLPDLARAAQRLGPQMFSALGSQAGLSQGFINMLEQGPEKIEAMYAALKKYAPTKADTQASGQLMMDWTKLTAQSEAFGRTIMTSLTPELHDMMQWVSSMIDQNQGWIRQDIPKYAKEIGDGIKSIDWKTVGADIKALWDYLRSIDWKAVGDGIKSFASGANTAAQAVGGWSEAVRILFDLWLGAQFIRVIAAVRKLAVATGVGMSGAQKLMGISPGGALAGAAAFAGYEGYEAYKEISHNASDEGKMQNRRDIYNRHDRYYSANRYSQLEQNQIQHALYGYGVGSLHRDPRDVAAMLAQFKAESGFNTQAIGDNGSAIGMAQWHSDREKWIEQQAGKSITDMSPQEQMKWAFAELDKRRQSNMGNDLTAAQRARILTAKYETPADIPGQSYARATMAARIYAGETGKAIEAVAQENAKALVASTAESIRAAQDNSTSNSTVNNSNSHITGTYNITVNGADPAPIKQAVMDSHSNLARQANGAFPA</sequence>
<gene>
    <name evidence="2" type="ORF">FMA36_00290</name>
</gene>
<feature type="domain" description="Phage tail lysozyme" evidence="1">
    <location>
        <begin position="447"/>
        <end position="566"/>
    </location>
</feature>
<name>A0A857FKX8_KOMXY</name>
<dbReference type="RefSeq" id="WP_159260042.1">
    <property type="nucleotide sequence ID" value="NZ_CP041348.1"/>
</dbReference>
<dbReference type="EMBL" id="CP041348">
    <property type="protein sequence ID" value="QHC34159.1"/>
    <property type="molecule type" value="Genomic_DNA"/>
</dbReference>
<dbReference type="InterPro" id="IPR041219">
    <property type="entry name" value="Phage_lysozyme2"/>
</dbReference>
<evidence type="ECO:0000313" key="2">
    <source>
        <dbReference type="EMBL" id="QHC34159.1"/>
    </source>
</evidence>
<dbReference type="Proteomes" id="UP000464674">
    <property type="component" value="Chromosome"/>
</dbReference>
<evidence type="ECO:0000313" key="3">
    <source>
        <dbReference type="Proteomes" id="UP000464674"/>
    </source>
</evidence>
<dbReference type="Pfam" id="PF18013">
    <property type="entry name" value="Phage_lysozyme2"/>
    <property type="match status" value="1"/>
</dbReference>
<accession>A0A857FKX8</accession>
<organism evidence="2 3">
    <name type="scientific">Komagataeibacter xylinus</name>
    <name type="common">Gluconacetobacter xylinus</name>
    <dbReference type="NCBI Taxonomy" id="28448"/>
    <lineage>
        <taxon>Bacteria</taxon>
        <taxon>Pseudomonadati</taxon>
        <taxon>Pseudomonadota</taxon>
        <taxon>Alphaproteobacteria</taxon>
        <taxon>Acetobacterales</taxon>
        <taxon>Acetobacteraceae</taxon>
        <taxon>Komagataeibacter</taxon>
    </lineage>
</organism>
<proteinExistence type="predicted"/>
<reference evidence="2 3" key="1">
    <citation type="journal article" date="2020" name="Carbohydr. Polym.">
        <title>Characterization and optimization of production of bacterial cellulose from strain CGMCC 17276 based on whole-genome analysis.</title>
        <authorList>
            <person name="Lu T."/>
            <person name="Gao H."/>
            <person name="Liao B."/>
            <person name="Wu J."/>
            <person name="Zhang W."/>
            <person name="Huang J."/>
            <person name="Liu M."/>
            <person name="Huang J."/>
            <person name="Chang Z."/>
            <person name="Jin M."/>
            <person name="Yi Z."/>
            <person name="Jiang D."/>
        </authorList>
    </citation>
    <scope>NUCLEOTIDE SEQUENCE [LARGE SCALE GENOMIC DNA]</scope>
    <source>
        <strain evidence="2 3">CGMCC 17276</strain>
    </source>
</reference>